<dbReference type="Proteomes" id="UP001152622">
    <property type="component" value="Chromosome 4"/>
</dbReference>
<accession>A0A9Q1FQC4</accession>
<feature type="compositionally biased region" description="Polar residues" evidence="1">
    <location>
        <begin position="100"/>
        <end position="109"/>
    </location>
</feature>
<evidence type="ECO:0000313" key="2">
    <source>
        <dbReference type="EMBL" id="KAJ8364177.1"/>
    </source>
</evidence>
<name>A0A9Q1FQC4_SYNKA</name>
<feature type="region of interest" description="Disordered" evidence="1">
    <location>
        <begin position="86"/>
        <end position="159"/>
    </location>
</feature>
<comment type="caution">
    <text evidence="2">The sequence shown here is derived from an EMBL/GenBank/DDBJ whole genome shotgun (WGS) entry which is preliminary data.</text>
</comment>
<dbReference type="AlphaFoldDB" id="A0A9Q1FQC4"/>
<proteinExistence type="predicted"/>
<reference evidence="2" key="1">
    <citation type="journal article" date="2023" name="Science">
        <title>Genome structures resolve the early diversification of teleost fishes.</title>
        <authorList>
            <person name="Parey E."/>
            <person name="Louis A."/>
            <person name="Montfort J."/>
            <person name="Bouchez O."/>
            <person name="Roques C."/>
            <person name="Iampietro C."/>
            <person name="Lluch J."/>
            <person name="Castinel A."/>
            <person name="Donnadieu C."/>
            <person name="Desvignes T."/>
            <person name="Floi Bucao C."/>
            <person name="Jouanno E."/>
            <person name="Wen M."/>
            <person name="Mejri S."/>
            <person name="Dirks R."/>
            <person name="Jansen H."/>
            <person name="Henkel C."/>
            <person name="Chen W.J."/>
            <person name="Zahm M."/>
            <person name="Cabau C."/>
            <person name="Klopp C."/>
            <person name="Thompson A.W."/>
            <person name="Robinson-Rechavi M."/>
            <person name="Braasch I."/>
            <person name="Lecointre G."/>
            <person name="Bobe J."/>
            <person name="Postlethwait J.H."/>
            <person name="Berthelot C."/>
            <person name="Roest Crollius H."/>
            <person name="Guiguen Y."/>
        </authorList>
    </citation>
    <scope>NUCLEOTIDE SEQUENCE</scope>
    <source>
        <strain evidence="2">WJC10195</strain>
    </source>
</reference>
<protein>
    <submittedName>
        <fullName evidence="2">Uncharacterized protein</fullName>
    </submittedName>
</protein>
<keyword evidence="3" id="KW-1185">Reference proteome</keyword>
<organism evidence="2 3">
    <name type="scientific">Synaphobranchus kaupii</name>
    <name type="common">Kaup's arrowtooth eel</name>
    <dbReference type="NCBI Taxonomy" id="118154"/>
    <lineage>
        <taxon>Eukaryota</taxon>
        <taxon>Metazoa</taxon>
        <taxon>Chordata</taxon>
        <taxon>Craniata</taxon>
        <taxon>Vertebrata</taxon>
        <taxon>Euteleostomi</taxon>
        <taxon>Actinopterygii</taxon>
        <taxon>Neopterygii</taxon>
        <taxon>Teleostei</taxon>
        <taxon>Anguilliformes</taxon>
        <taxon>Synaphobranchidae</taxon>
        <taxon>Synaphobranchus</taxon>
    </lineage>
</organism>
<dbReference type="EMBL" id="JAINUF010000004">
    <property type="protein sequence ID" value="KAJ8364177.1"/>
    <property type="molecule type" value="Genomic_DNA"/>
</dbReference>
<evidence type="ECO:0000256" key="1">
    <source>
        <dbReference type="SAM" id="MobiDB-lite"/>
    </source>
</evidence>
<evidence type="ECO:0000313" key="3">
    <source>
        <dbReference type="Proteomes" id="UP001152622"/>
    </source>
</evidence>
<feature type="compositionally biased region" description="Polar residues" evidence="1">
    <location>
        <begin position="116"/>
        <end position="125"/>
    </location>
</feature>
<sequence>MAISQVKTLNPKCNPVPSEWQDEMRGGIGAHRYRRGGGGPGDKASCLWAGRSTPQASSSSCCLRHGRGGGVLALAVAIEKWLHRKGRSRRRDGGCHRLTLNHNQRQQVRSAEEGRQASQDVSLSLSDRAGERDARRQFRRAAGNEAGRADGRGARGSRTGFAYRQHSSAILSFERARGFRLGDAALRLSFHWPGAREGVTAGRCDAGRAGGGEDAAAGWSPPSAGPRGGVTAVAAALRGIGSVGQTGLTQWFQHHRHNGLLLLPAWQTGREGPSYTPCRSGGGGDLCYPFPPFSVPPPGSGARGFSPSDCLLVLFPEARASGAYAARRRSETAQVQ</sequence>
<gene>
    <name evidence="2" type="ORF">SKAU_G00130080</name>
</gene>